<feature type="compositionally biased region" description="Acidic residues" evidence="4">
    <location>
        <begin position="199"/>
        <end position="216"/>
    </location>
</feature>
<dbReference type="PANTHER" id="PTHR15367:SF2">
    <property type="entry name" value="DNA-DIRECTED RNA POLYMERASE III SUBUNIT"/>
    <property type="match status" value="1"/>
</dbReference>
<evidence type="ECO:0000256" key="3">
    <source>
        <dbReference type="ARBA" id="ARBA00023242"/>
    </source>
</evidence>
<proteinExistence type="inferred from homology"/>
<sequence>MAGRGRGRGRNVSFNVEALGFGRGEALPAPILQPPPLYPPTDFKPVPLLQGEEFDYMLALKQEFRGVMKRSAFYQQTSANRKDIDRYSDKYQLNSDTDGKWEPDWRRFPAELKITSKKSRKVGSTVQPNIPKKKKKIDQSDVKKTLEELEKKEEKGDESDEDENEDEKKNEGDEDAEEELYEEDEIEEETDYLLSYFDNGEDDNGGDDDADEGPVY</sequence>
<dbReference type="GO" id="GO:0006383">
    <property type="term" value="P:transcription by RNA polymerase III"/>
    <property type="evidence" value="ECO:0007669"/>
    <property type="project" value="InterPro"/>
</dbReference>
<evidence type="ECO:0000256" key="4">
    <source>
        <dbReference type="SAM" id="MobiDB-lite"/>
    </source>
</evidence>
<name>A0A210PY17_MIZYE</name>
<accession>A0A210PY17</accession>
<evidence type="ECO:0000256" key="1">
    <source>
        <dbReference type="ARBA" id="ARBA00004123"/>
    </source>
</evidence>
<keyword evidence="5" id="KW-0804">Transcription</keyword>
<dbReference type="InterPro" id="IPR024661">
    <property type="entry name" value="RNA_pol_III_Rpc31"/>
</dbReference>
<keyword evidence="3" id="KW-0539">Nucleus</keyword>
<feature type="compositionally biased region" description="Acidic residues" evidence="4">
    <location>
        <begin position="172"/>
        <end position="191"/>
    </location>
</feature>
<dbReference type="Proteomes" id="UP000242188">
    <property type="component" value="Unassembled WGS sequence"/>
</dbReference>
<protein>
    <submittedName>
        <fullName evidence="5">DNA-directed RNA polymerase III subunit RPC7-like</fullName>
    </submittedName>
</protein>
<comment type="caution">
    <text evidence="5">The sequence shown here is derived from an EMBL/GenBank/DDBJ whole genome shotgun (WGS) entry which is preliminary data.</text>
</comment>
<evidence type="ECO:0000313" key="5">
    <source>
        <dbReference type="EMBL" id="OWF41375.1"/>
    </source>
</evidence>
<dbReference type="Pfam" id="PF11705">
    <property type="entry name" value="RNA_pol_3_Rpc31"/>
    <property type="match status" value="1"/>
</dbReference>
<feature type="region of interest" description="Disordered" evidence="4">
    <location>
        <begin position="116"/>
        <end position="216"/>
    </location>
</feature>
<comment type="similarity">
    <text evidence="2">Belongs to the eukaryotic RPC7 RNA polymerase subunit family.</text>
</comment>
<evidence type="ECO:0000256" key="2">
    <source>
        <dbReference type="ARBA" id="ARBA00008352"/>
    </source>
</evidence>
<comment type="subcellular location">
    <subcellularLocation>
        <location evidence="1">Nucleus</location>
    </subcellularLocation>
</comment>
<feature type="region of interest" description="Disordered" evidence="4">
    <location>
        <begin position="78"/>
        <end position="104"/>
    </location>
</feature>
<evidence type="ECO:0000313" key="6">
    <source>
        <dbReference type="Proteomes" id="UP000242188"/>
    </source>
</evidence>
<dbReference type="PANTHER" id="PTHR15367">
    <property type="entry name" value="DNA-DIRECTED RNA POLYMERASE III"/>
    <property type="match status" value="1"/>
</dbReference>
<organism evidence="5 6">
    <name type="scientific">Mizuhopecten yessoensis</name>
    <name type="common">Japanese scallop</name>
    <name type="synonym">Patinopecten yessoensis</name>
    <dbReference type="NCBI Taxonomy" id="6573"/>
    <lineage>
        <taxon>Eukaryota</taxon>
        <taxon>Metazoa</taxon>
        <taxon>Spiralia</taxon>
        <taxon>Lophotrochozoa</taxon>
        <taxon>Mollusca</taxon>
        <taxon>Bivalvia</taxon>
        <taxon>Autobranchia</taxon>
        <taxon>Pteriomorphia</taxon>
        <taxon>Pectinida</taxon>
        <taxon>Pectinoidea</taxon>
        <taxon>Pectinidae</taxon>
        <taxon>Mizuhopecten</taxon>
    </lineage>
</organism>
<dbReference type="OrthoDB" id="5377312at2759"/>
<gene>
    <name evidence="5" type="ORF">KP79_PYT14718</name>
</gene>
<reference evidence="5 6" key="1">
    <citation type="journal article" date="2017" name="Nat. Ecol. Evol.">
        <title>Scallop genome provides insights into evolution of bilaterian karyotype and development.</title>
        <authorList>
            <person name="Wang S."/>
            <person name="Zhang J."/>
            <person name="Jiao W."/>
            <person name="Li J."/>
            <person name="Xun X."/>
            <person name="Sun Y."/>
            <person name="Guo X."/>
            <person name="Huan P."/>
            <person name="Dong B."/>
            <person name="Zhang L."/>
            <person name="Hu X."/>
            <person name="Sun X."/>
            <person name="Wang J."/>
            <person name="Zhao C."/>
            <person name="Wang Y."/>
            <person name="Wang D."/>
            <person name="Huang X."/>
            <person name="Wang R."/>
            <person name="Lv J."/>
            <person name="Li Y."/>
            <person name="Zhang Z."/>
            <person name="Liu B."/>
            <person name="Lu W."/>
            <person name="Hui Y."/>
            <person name="Liang J."/>
            <person name="Zhou Z."/>
            <person name="Hou R."/>
            <person name="Li X."/>
            <person name="Liu Y."/>
            <person name="Li H."/>
            <person name="Ning X."/>
            <person name="Lin Y."/>
            <person name="Zhao L."/>
            <person name="Xing Q."/>
            <person name="Dou J."/>
            <person name="Li Y."/>
            <person name="Mao J."/>
            <person name="Guo H."/>
            <person name="Dou H."/>
            <person name="Li T."/>
            <person name="Mu C."/>
            <person name="Jiang W."/>
            <person name="Fu Q."/>
            <person name="Fu X."/>
            <person name="Miao Y."/>
            <person name="Liu J."/>
            <person name="Yu Q."/>
            <person name="Li R."/>
            <person name="Liao H."/>
            <person name="Li X."/>
            <person name="Kong Y."/>
            <person name="Jiang Z."/>
            <person name="Chourrout D."/>
            <person name="Li R."/>
            <person name="Bao Z."/>
        </authorList>
    </citation>
    <scope>NUCLEOTIDE SEQUENCE [LARGE SCALE GENOMIC DNA]</scope>
    <source>
        <strain evidence="5 6">PY_sf001</strain>
    </source>
</reference>
<feature type="compositionally biased region" description="Acidic residues" evidence="4">
    <location>
        <begin position="156"/>
        <end position="165"/>
    </location>
</feature>
<dbReference type="AlphaFoldDB" id="A0A210PY17"/>
<feature type="compositionally biased region" description="Basic and acidic residues" evidence="4">
    <location>
        <begin position="80"/>
        <end position="89"/>
    </location>
</feature>
<dbReference type="EMBL" id="NEDP02005404">
    <property type="protein sequence ID" value="OWF41375.1"/>
    <property type="molecule type" value="Genomic_DNA"/>
</dbReference>
<dbReference type="STRING" id="6573.A0A210PY17"/>
<dbReference type="GO" id="GO:0005666">
    <property type="term" value="C:RNA polymerase III complex"/>
    <property type="evidence" value="ECO:0007669"/>
    <property type="project" value="TreeGrafter"/>
</dbReference>
<keyword evidence="6" id="KW-1185">Reference proteome</keyword>
<keyword evidence="5" id="KW-0240">DNA-directed RNA polymerase</keyword>
<feature type="compositionally biased region" description="Basic and acidic residues" evidence="4">
    <location>
        <begin position="137"/>
        <end position="155"/>
    </location>
</feature>